<organism evidence="2">
    <name type="scientific">Streptomyces sp. R44</name>
    <dbReference type="NCBI Taxonomy" id="3238633"/>
    <lineage>
        <taxon>Bacteria</taxon>
        <taxon>Bacillati</taxon>
        <taxon>Actinomycetota</taxon>
        <taxon>Actinomycetes</taxon>
        <taxon>Kitasatosporales</taxon>
        <taxon>Streptomycetaceae</taxon>
        <taxon>Streptomyces</taxon>
    </lineage>
</organism>
<dbReference type="RefSeq" id="WP_369147776.1">
    <property type="nucleotide sequence ID" value="NZ_CP163444.1"/>
</dbReference>
<accession>A0AB39T7E6</accession>
<feature type="transmembrane region" description="Helical" evidence="1">
    <location>
        <begin position="15"/>
        <end position="37"/>
    </location>
</feature>
<dbReference type="EMBL" id="CP163444">
    <property type="protein sequence ID" value="XDQ75254.1"/>
    <property type="molecule type" value="Genomic_DNA"/>
</dbReference>
<keyword evidence="1" id="KW-0812">Transmembrane</keyword>
<name>A0AB39T7E6_9ACTN</name>
<reference evidence="2" key="1">
    <citation type="submission" date="2024-07" db="EMBL/GenBank/DDBJ databases">
        <authorList>
            <person name="Yu S.T."/>
        </authorList>
    </citation>
    <scope>NUCLEOTIDE SEQUENCE</scope>
    <source>
        <strain evidence="2">R44</strain>
    </source>
</reference>
<evidence type="ECO:0000256" key="1">
    <source>
        <dbReference type="SAM" id="Phobius"/>
    </source>
</evidence>
<gene>
    <name evidence="2" type="ORF">AB5J54_34085</name>
</gene>
<proteinExistence type="predicted"/>
<protein>
    <submittedName>
        <fullName evidence="2">Uncharacterized protein</fullName>
    </submittedName>
</protein>
<dbReference type="AlphaFoldDB" id="A0AB39T7E6"/>
<keyword evidence="1" id="KW-0472">Membrane</keyword>
<evidence type="ECO:0000313" key="2">
    <source>
        <dbReference type="EMBL" id="XDQ75254.1"/>
    </source>
</evidence>
<sequence length="197" mass="21335">MDSARPGGARPRRRLLVVAAGLVGGVVVAVGAFYLLADTWLSDSVKEEKDCCWEAGATPAWMSEQIGLRVPENAADRRAGYKVGERYDTGLLSFTLPTREAKAYLAPLTPKGARMIPNMEPEPTNYRPAAGFTHLGLPEPETLVEGMLTGGFCPDNVDSPDAEHLAHCVKVFSHQYAPGTTRIYLRSTIEPGLTPPR</sequence>
<keyword evidence="1" id="KW-1133">Transmembrane helix</keyword>